<evidence type="ECO:0000313" key="10">
    <source>
        <dbReference type="EMBL" id="CAB5360759.1"/>
    </source>
</evidence>
<dbReference type="EMBL" id="CAGKOT010000015">
    <property type="protein sequence ID" value="CAB5360759.1"/>
    <property type="molecule type" value="Genomic_DNA"/>
</dbReference>
<dbReference type="GO" id="GO:0003677">
    <property type="term" value="F:DNA binding"/>
    <property type="evidence" value="ECO:0007669"/>
    <property type="project" value="InterPro"/>
</dbReference>
<dbReference type="Proteomes" id="UP000684084">
    <property type="component" value="Unassembled WGS sequence"/>
</dbReference>
<dbReference type="GO" id="GO:0005634">
    <property type="term" value="C:nucleus"/>
    <property type="evidence" value="ECO:0007669"/>
    <property type="project" value="UniProtKB-SubCell"/>
</dbReference>
<dbReference type="SMART" id="SM00614">
    <property type="entry name" value="ZnF_BED"/>
    <property type="match status" value="1"/>
</dbReference>
<evidence type="ECO:0000256" key="2">
    <source>
        <dbReference type="ARBA" id="ARBA00022723"/>
    </source>
</evidence>
<reference evidence="10" key="1">
    <citation type="submission" date="2020-05" db="EMBL/GenBank/DDBJ databases">
        <authorList>
            <person name="Rincon C."/>
            <person name="Sanders R I."/>
            <person name="Robbins C."/>
            <person name="Chaturvedi A."/>
        </authorList>
    </citation>
    <scope>NUCLEOTIDE SEQUENCE</scope>
    <source>
        <strain evidence="10">CHB12</strain>
    </source>
</reference>
<sequence>MSGVFENDDNNLSDDSLASDDERIINKKLSADVWEFFQKIQDEESWLITNYKCILCAKLYSPGNPTSTLRRHLTKKHPSHYKKPETHQTTLRFKPYSPSKSKLITDSLVDFVATDLQPFTIVENPEFKLLINKLNPHYILPCRQTLKEKFIENYKMRKNVLINEGVSELLATTNVEELGDLFPTISEWRHIKELAKVLEPMYEATNLLSSSKNPTQGDIRLVFNGMFKKLDHYQRGNHHTQKAIASAICNKLKAYWDKYLNQSFITSSILDPHYKTTLFSHNDITEIISKLQELYLSYLPLNNQTIPLAPARSSRDYFLNLLNPNNIRQEVSHDELD</sequence>
<keyword evidence="6" id="KW-0804">Transcription</keyword>
<evidence type="ECO:0000256" key="4">
    <source>
        <dbReference type="ARBA" id="ARBA00022833"/>
    </source>
</evidence>
<dbReference type="VEuPathDB" id="FungiDB:RhiirFUN_020947"/>
<evidence type="ECO:0000256" key="5">
    <source>
        <dbReference type="ARBA" id="ARBA00023015"/>
    </source>
</evidence>
<evidence type="ECO:0000313" key="11">
    <source>
        <dbReference type="Proteomes" id="UP000684084"/>
    </source>
</evidence>
<dbReference type="AlphaFoldDB" id="A0A915Z3A8"/>
<keyword evidence="7" id="KW-0539">Nucleus</keyword>
<accession>A0A915Z3A8</accession>
<gene>
    <name evidence="10" type="ORF">CHRIB12_LOCUS8397</name>
</gene>
<dbReference type="PROSITE" id="PS50808">
    <property type="entry name" value="ZF_BED"/>
    <property type="match status" value="1"/>
</dbReference>
<evidence type="ECO:0000256" key="3">
    <source>
        <dbReference type="ARBA" id="ARBA00022771"/>
    </source>
</evidence>
<comment type="caution">
    <text evidence="10">The sequence shown here is derived from an EMBL/GenBank/DDBJ whole genome shotgun (WGS) entry which is preliminary data.</text>
</comment>
<organism evidence="10 11">
    <name type="scientific">Rhizophagus irregularis</name>
    <dbReference type="NCBI Taxonomy" id="588596"/>
    <lineage>
        <taxon>Eukaryota</taxon>
        <taxon>Fungi</taxon>
        <taxon>Fungi incertae sedis</taxon>
        <taxon>Mucoromycota</taxon>
        <taxon>Glomeromycotina</taxon>
        <taxon>Glomeromycetes</taxon>
        <taxon>Glomerales</taxon>
        <taxon>Glomeraceae</taxon>
        <taxon>Rhizophagus</taxon>
    </lineage>
</organism>
<dbReference type="InterPro" id="IPR003656">
    <property type="entry name" value="Znf_BED"/>
</dbReference>
<keyword evidence="3 8" id="KW-0863">Zinc-finger</keyword>
<dbReference type="PANTHER" id="PTHR46481">
    <property type="entry name" value="ZINC FINGER BED DOMAIN-CONTAINING PROTEIN 4"/>
    <property type="match status" value="1"/>
</dbReference>
<keyword evidence="2" id="KW-0479">Metal-binding</keyword>
<dbReference type="GO" id="GO:0008270">
    <property type="term" value="F:zinc ion binding"/>
    <property type="evidence" value="ECO:0007669"/>
    <property type="project" value="UniProtKB-KW"/>
</dbReference>
<comment type="subcellular location">
    <subcellularLocation>
        <location evidence="1">Nucleus</location>
    </subcellularLocation>
</comment>
<dbReference type="InterPro" id="IPR052035">
    <property type="entry name" value="ZnF_BED_domain_contain"/>
</dbReference>
<feature type="domain" description="BED-type" evidence="9">
    <location>
        <begin position="28"/>
        <end position="84"/>
    </location>
</feature>
<evidence type="ECO:0000256" key="1">
    <source>
        <dbReference type="ARBA" id="ARBA00004123"/>
    </source>
</evidence>
<name>A0A915Z3A8_9GLOM</name>
<keyword evidence="4" id="KW-0862">Zinc</keyword>
<proteinExistence type="predicted"/>
<dbReference type="PANTHER" id="PTHR46481:SF10">
    <property type="entry name" value="ZINC FINGER BED DOMAIN-CONTAINING PROTEIN 39"/>
    <property type="match status" value="1"/>
</dbReference>
<keyword evidence="5" id="KW-0805">Transcription regulation</keyword>
<evidence type="ECO:0000256" key="6">
    <source>
        <dbReference type="ARBA" id="ARBA00023163"/>
    </source>
</evidence>
<evidence type="ECO:0000256" key="7">
    <source>
        <dbReference type="ARBA" id="ARBA00023242"/>
    </source>
</evidence>
<dbReference type="Pfam" id="PF02892">
    <property type="entry name" value="zf-BED"/>
    <property type="match status" value="1"/>
</dbReference>
<dbReference type="OrthoDB" id="8943211at2759"/>
<protein>
    <recommendedName>
        <fullName evidence="9">BED-type domain-containing protein</fullName>
    </recommendedName>
</protein>
<evidence type="ECO:0000256" key="8">
    <source>
        <dbReference type="PROSITE-ProRule" id="PRU00027"/>
    </source>
</evidence>
<evidence type="ECO:0000259" key="9">
    <source>
        <dbReference type="PROSITE" id="PS50808"/>
    </source>
</evidence>